<dbReference type="InterPro" id="IPR005801">
    <property type="entry name" value="ADC_synthase"/>
</dbReference>
<proteinExistence type="predicted"/>
<comment type="caution">
    <text evidence="3">The sequence shown here is derived from an EMBL/GenBank/DDBJ whole genome shotgun (WGS) entry which is preliminary data.</text>
</comment>
<protein>
    <submittedName>
        <fullName evidence="6">Aminodeoxychorismate synthase component 1</fullName>
    </submittedName>
    <submittedName>
        <fullName evidence="3">Aminodeoxychorismate synthase component I</fullName>
        <ecNumber evidence="3 6">2.6.1.85</ecNumber>
    </submittedName>
</protein>
<dbReference type="SUPFAM" id="SSF56322">
    <property type="entry name" value="ADC synthase"/>
    <property type="match status" value="1"/>
</dbReference>
<evidence type="ECO:0000313" key="6">
    <source>
        <dbReference type="EMBL" id="RKA09517.1"/>
    </source>
</evidence>
<evidence type="ECO:0000313" key="5">
    <source>
        <dbReference type="EMBL" id="ECY9782915.1"/>
    </source>
</evidence>
<name>A0A0B8QZU1_LISMN</name>
<dbReference type="Pfam" id="PF00425">
    <property type="entry name" value="Chorismate_bind"/>
    <property type="match status" value="1"/>
</dbReference>
<dbReference type="Proteomes" id="UP000272537">
    <property type="component" value="Unassembled WGS sequence"/>
</dbReference>
<dbReference type="Proteomes" id="UP000489121">
    <property type="component" value="Unassembled WGS sequence"/>
</dbReference>
<dbReference type="Proteomes" id="UP000528151">
    <property type="component" value="Unassembled WGS sequence"/>
</dbReference>
<dbReference type="GO" id="GO:0046820">
    <property type="term" value="F:4-amino-4-deoxychorismate synthase activity"/>
    <property type="evidence" value="ECO:0007669"/>
    <property type="project" value="UniProtKB-EC"/>
</dbReference>
<gene>
    <name evidence="3" type="primary">pabB</name>
    <name evidence="6" type="synonym">pabb</name>
    <name evidence="3" type="ORF">AB917_00890</name>
    <name evidence="2" type="ORF">CA369_00890</name>
    <name evidence="6" type="ORF">DYZ80_01161</name>
    <name evidence="4" type="ORF">E5F58_11430</name>
    <name evidence="5" type="ORF">F6515_07895</name>
</gene>
<dbReference type="Gene3D" id="3.60.120.10">
    <property type="entry name" value="Anthranilate synthase"/>
    <property type="match status" value="1"/>
</dbReference>
<dbReference type="InterPro" id="IPR043131">
    <property type="entry name" value="BCAT-like_N"/>
</dbReference>
<reference evidence="3 11" key="3">
    <citation type="submission" date="2019-04" db="EMBL/GenBank/DDBJ databases">
        <authorList>
            <consortium name="GenomeTrakr network: Whole genome sequencing for foodborne pathogen traceback"/>
        </authorList>
    </citation>
    <scope>NUCLEOTIDE SEQUENCE [LARGE SCALE GENOMIC DNA]</scope>
    <source>
        <strain evidence="3 11">CFSAN004300</strain>
    </source>
</reference>
<dbReference type="Proteomes" id="UP000548278">
    <property type="component" value="Unassembled WGS sequence"/>
</dbReference>
<dbReference type="InterPro" id="IPR036038">
    <property type="entry name" value="Aminotransferase-like"/>
</dbReference>
<dbReference type="PANTHER" id="PTHR11236:SF50">
    <property type="entry name" value="AMINODEOXYCHORISMATE SYNTHASE COMPONENT 1"/>
    <property type="match status" value="1"/>
</dbReference>
<dbReference type="EMBL" id="AABGUK010000004">
    <property type="protein sequence ID" value="EAH4242596.1"/>
    <property type="molecule type" value="Genomic_DNA"/>
</dbReference>
<evidence type="ECO:0000313" key="9">
    <source>
        <dbReference type="Proteomes" id="UP000527632"/>
    </source>
</evidence>
<reference evidence="2 10" key="2">
    <citation type="submission" date="2018-06" db="EMBL/GenBank/DDBJ databases">
        <authorList>
            <consortium name="GenomeTrakr: Next Generation Sequencing Network for Food Pathogen Tracability"/>
        </authorList>
    </citation>
    <scope>NUCLEOTIDE SEQUENCE [LARGE SCALE GENOMIC DNA]</scope>
    <source>
        <strain evidence="2 10">CFSAN063727</strain>
        <strain evidence="4 9">LS1344</strain>
    </source>
</reference>
<keyword evidence="3" id="KW-0808">Transferase</keyword>
<accession>A0A0B8QZU1</accession>
<dbReference type="InterPro" id="IPR043132">
    <property type="entry name" value="BCAT-like_C"/>
</dbReference>
<evidence type="ECO:0000313" key="11">
    <source>
        <dbReference type="Proteomes" id="UP000548278"/>
    </source>
</evidence>
<dbReference type="KEGG" id="lmok:CQ02_14070"/>
<dbReference type="AlphaFoldDB" id="A0A0B8QZU1"/>
<dbReference type="SUPFAM" id="SSF56752">
    <property type="entry name" value="D-aminoacid aminotransferase-like PLP-dependent enzymes"/>
    <property type="match status" value="1"/>
</dbReference>
<dbReference type="EMBL" id="AABDGJ010000001">
    <property type="protein sequence ID" value="EAG6989150.1"/>
    <property type="molecule type" value="Genomic_DNA"/>
</dbReference>
<dbReference type="InterPro" id="IPR015890">
    <property type="entry name" value="Chorismate_C"/>
</dbReference>
<evidence type="ECO:0000313" key="10">
    <source>
        <dbReference type="Proteomes" id="UP000528151"/>
    </source>
</evidence>
<dbReference type="GO" id="GO:0009396">
    <property type="term" value="P:folic acid-containing compound biosynthetic process"/>
    <property type="evidence" value="ECO:0007669"/>
    <property type="project" value="InterPro"/>
</dbReference>
<dbReference type="Proteomes" id="UP000527632">
    <property type="component" value="Unassembled WGS sequence"/>
</dbReference>
<evidence type="ECO:0000313" key="4">
    <source>
        <dbReference type="EMBL" id="EAH4242596.1"/>
    </source>
</evidence>
<dbReference type="EC" id="2.6.1.85" evidence="3 6"/>
<dbReference type="InterPro" id="IPR019999">
    <property type="entry name" value="Anth_synth_I-like"/>
</dbReference>
<dbReference type="InterPro" id="IPR005802">
    <property type="entry name" value="ADC_synth_comp_1"/>
</dbReference>
<dbReference type="Gene3D" id="3.20.10.10">
    <property type="entry name" value="D-amino Acid Aminotransferase, subunit A, domain 2"/>
    <property type="match status" value="1"/>
</dbReference>
<dbReference type="Pfam" id="PF01063">
    <property type="entry name" value="Aminotran_4"/>
    <property type="match status" value="1"/>
</dbReference>
<feature type="domain" description="Chorismate-utilising enzyme C-terminal" evidence="1">
    <location>
        <begin position="105"/>
        <end position="359"/>
    </location>
</feature>
<sequence>MSLLRFDFEGDTKIFENPLYELVTHDLAEVLPIMKAAEEAQKSGKYVAGFVSYEAAPAFRSNLKTKKPSGNMPLVWFGVYDNFNVTATETPDSSPLSFKMNTSFPEYAEKIEQIKAEIAAGNTYQINYTVRLQSDVPNSFSSQATYETLQQIGKANYTALLSTSDFEIISASPELFFKWKENLLTTRPMKGTIRRGITEQADLEAHDWLKNDPKNRAENVMIVDLLRNDLGMIAVPGSVKVPKLMTLEPYPTVWQMTSTVTAETPPETDLTAVFKALFPCGSITGAPKARTMEIISELEDSPRGVYCGAIGFLEPNGNAIFNVPIRTIAIADNKATYGVGGGIVWDSEAASEFSEIHAKSAILEKTTKFSLIECLRIENGELFRTEYHLKRLQTSADFFGIPFNREETEKLWTKTAQKNTTDTYKMRFLLHPDGAHDLELTRIDTKNKRITAQLADKPVPSNDLFLYHKTTHRKVYENLKNTQTEETLLWNERGELTEFINGNIVLGINGCFFTPPVTSGLLSGTMRAELLAKNKISEKTLAKKDLLEADYVWLINSVRGFIEVEIKQ</sequence>
<keyword evidence="3" id="KW-0032">Aminotransferase</keyword>
<reference evidence="6 7" key="1">
    <citation type="journal article" date="2018" name="BMC Genomics">
        <title>Genes significantly associated with lineage II food isolates of Listeria monocytogenes.</title>
        <authorList>
            <person name="Pirone-Davies C."/>
            <person name="Chen Y."/>
            <person name="Pightling A."/>
            <person name="Ryan G."/>
            <person name="Wang Y."/>
            <person name="Yao K."/>
            <person name="Hoffmann M."/>
            <person name="Allard M.W."/>
        </authorList>
    </citation>
    <scope>NUCLEOTIDE SEQUENCE [LARGE SCALE GENOMIC DNA]</scope>
    <source>
        <strain evidence="6 7">PNUSAL000550</strain>
    </source>
</reference>
<dbReference type="Gene3D" id="3.30.470.10">
    <property type="match status" value="1"/>
</dbReference>
<evidence type="ECO:0000313" key="7">
    <source>
        <dbReference type="Proteomes" id="UP000272537"/>
    </source>
</evidence>
<dbReference type="EMBL" id="QXLS01000002">
    <property type="protein sequence ID" value="RKA09517.1"/>
    <property type="molecule type" value="Genomic_DNA"/>
</dbReference>
<dbReference type="PANTHER" id="PTHR11236">
    <property type="entry name" value="AMINOBENZOATE/ANTHRANILATE SYNTHASE"/>
    <property type="match status" value="1"/>
</dbReference>
<reference evidence="5 8" key="4">
    <citation type="submission" date="2019-09" db="EMBL/GenBank/DDBJ databases">
        <authorList>
            <consortium name="PulseNet: The National Subtyping Network for Foodborne Disease Surveillance"/>
            <person name="Tarr C.L."/>
            <person name="Trees E."/>
            <person name="Katz L.S."/>
            <person name="Carleton-Romer H.A."/>
            <person name="Stroika S."/>
            <person name="Kucerova Z."/>
            <person name="Roache K.F."/>
            <person name="Sabol A.L."/>
            <person name="Besser J."/>
            <person name="Gerner-Smidt P."/>
        </authorList>
    </citation>
    <scope>NUCLEOTIDE SEQUENCE [LARGE SCALE GENOMIC DNA]</scope>
    <source>
        <strain evidence="5 8">PNUSAL005692</strain>
    </source>
</reference>
<organism evidence="3 11">
    <name type="scientific">Listeria monocytogenes</name>
    <dbReference type="NCBI Taxonomy" id="1639"/>
    <lineage>
        <taxon>Bacteria</taxon>
        <taxon>Bacillati</taxon>
        <taxon>Bacillota</taxon>
        <taxon>Bacilli</taxon>
        <taxon>Bacillales</taxon>
        <taxon>Listeriaceae</taxon>
        <taxon>Listeria</taxon>
    </lineage>
</organism>
<dbReference type="PRINTS" id="PR00095">
    <property type="entry name" value="ANTSNTHASEI"/>
</dbReference>
<dbReference type="EMBL" id="AABBZO010000001">
    <property type="protein sequence ID" value="EAG4460832.1"/>
    <property type="molecule type" value="Genomic_DNA"/>
</dbReference>
<evidence type="ECO:0000313" key="2">
    <source>
        <dbReference type="EMBL" id="EAG4460832.1"/>
    </source>
</evidence>
<dbReference type="NCBIfam" id="TIGR00553">
    <property type="entry name" value="pabB"/>
    <property type="match status" value="1"/>
</dbReference>
<dbReference type="InterPro" id="IPR001544">
    <property type="entry name" value="Aminotrans_IV"/>
</dbReference>
<evidence type="ECO:0000259" key="1">
    <source>
        <dbReference type="Pfam" id="PF00425"/>
    </source>
</evidence>
<dbReference type="EMBL" id="AALGDA010000019">
    <property type="protein sequence ID" value="ECY9782915.1"/>
    <property type="molecule type" value="Genomic_DNA"/>
</dbReference>
<dbReference type="GO" id="GO:0000162">
    <property type="term" value="P:L-tryptophan biosynthetic process"/>
    <property type="evidence" value="ECO:0007669"/>
    <property type="project" value="TreeGrafter"/>
</dbReference>
<evidence type="ECO:0000313" key="3">
    <source>
        <dbReference type="EMBL" id="EAG6989150.1"/>
    </source>
</evidence>
<dbReference type="RefSeq" id="WP_010959092.1">
    <property type="nucleotide sequence ID" value="NC_021825.2"/>
</dbReference>
<evidence type="ECO:0000313" key="8">
    <source>
        <dbReference type="Proteomes" id="UP000489121"/>
    </source>
</evidence>